<dbReference type="Proteomes" id="UP000199152">
    <property type="component" value="Unassembled WGS sequence"/>
</dbReference>
<keyword evidence="2" id="KW-1185">Reference proteome</keyword>
<accession>A0A1I4KYP4</accession>
<dbReference type="InParanoid" id="A0A1I4KYP4"/>
<dbReference type="AlphaFoldDB" id="A0A1I4KYP4"/>
<gene>
    <name evidence="1" type="ORF">SAMN04488085_11957</name>
</gene>
<proteinExistence type="predicted"/>
<dbReference type="EMBL" id="FOSW01000019">
    <property type="protein sequence ID" value="SFL83858.1"/>
    <property type="molecule type" value="Genomic_DNA"/>
</dbReference>
<dbReference type="STRING" id="504800.SAMN04488085_11957"/>
<reference evidence="1 2" key="1">
    <citation type="submission" date="2016-10" db="EMBL/GenBank/DDBJ databases">
        <authorList>
            <person name="de Groot N.N."/>
        </authorList>
    </citation>
    <scope>NUCLEOTIDE SEQUENCE [LARGE SCALE GENOMIC DNA]</scope>
    <source>
        <strain evidence="1 2">DSM 45317</strain>
    </source>
</reference>
<sequence length="93" mass="9720">MTVDLEPAFFECVGRVVVAAAKLDFMLAAMVCMVRPVPEDLYAIASFRRPGGLVCLVNVSGADVPLPESEVLLAGVDVSGGAVPSDTAVWLRA</sequence>
<name>A0A1I4KYP4_9ACTN</name>
<evidence type="ECO:0000313" key="1">
    <source>
        <dbReference type="EMBL" id="SFL83858.1"/>
    </source>
</evidence>
<organism evidence="1 2">
    <name type="scientific">Geodermatophilus ruber</name>
    <dbReference type="NCBI Taxonomy" id="504800"/>
    <lineage>
        <taxon>Bacteria</taxon>
        <taxon>Bacillati</taxon>
        <taxon>Actinomycetota</taxon>
        <taxon>Actinomycetes</taxon>
        <taxon>Geodermatophilales</taxon>
        <taxon>Geodermatophilaceae</taxon>
        <taxon>Geodermatophilus</taxon>
    </lineage>
</organism>
<evidence type="ECO:0000313" key="2">
    <source>
        <dbReference type="Proteomes" id="UP000199152"/>
    </source>
</evidence>
<protein>
    <submittedName>
        <fullName evidence="1">Uncharacterized protein</fullName>
    </submittedName>
</protein>